<dbReference type="EMBL" id="CP066167">
    <property type="protein sequence ID" value="QQD17028.1"/>
    <property type="molecule type" value="Genomic_DNA"/>
</dbReference>
<dbReference type="NCBIfam" id="TIGR02523">
    <property type="entry name" value="type_IV_pilV"/>
    <property type="match status" value="1"/>
</dbReference>
<dbReference type="InterPro" id="IPR013362">
    <property type="entry name" value="Pilus_4_PilV"/>
</dbReference>
<dbReference type="KEGG" id="snan:I6N98_11645"/>
<name>A0A7T4UNW1_9GAMM</name>
<dbReference type="RefSeq" id="WP_198568530.1">
    <property type="nucleotide sequence ID" value="NZ_CP066167.1"/>
</dbReference>
<evidence type="ECO:0000313" key="2">
    <source>
        <dbReference type="EMBL" id="QQD17028.1"/>
    </source>
</evidence>
<dbReference type="AlphaFoldDB" id="A0A7T4UNW1"/>
<keyword evidence="3" id="KW-1185">Reference proteome</keyword>
<protein>
    <submittedName>
        <fullName evidence="2">Type IV pilus modification protein PilV</fullName>
    </submittedName>
</protein>
<dbReference type="InterPro" id="IPR054402">
    <property type="entry name" value="Tt1218-like_dom"/>
</dbReference>
<proteinExistence type="predicted"/>
<gene>
    <name evidence="2" type="primary">pilV</name>
    <name evidence="2" type="ORF">I6N98_11645</name>
</gene>
<sequence length="150" mass="16300">MKHREVGSTLIEVLVAILITATGVLGAAAMQLNAVKFNQVSTSRSAAVFLANDITDRLRANRAAALAGSYDLSMDADAPKGSAIHQIDLQEWLLEISRRLPGGDASVARSDNQFTITLQWDEGRLAETREPADEGEEQDNNQTFVFVTEL</sequence>
<dbReference type="Pfam" id="PF22150">
    <property type="entry name" value="Tt1218-like"/>
    <property type="match status" value="1"/>
</dbReference>
<accession>A0A7T4UNW1</accession>
<organism evidence="2 3">
    <name type="scientific">Spongiibacter nanhainus</name>
    <dbReference type="NCBI Taxonomy" id="2794344"/>
    <lineage>
        <taxon>Bacteria</taxon>
        <taxon>Pseudomonadati</taxon>
        <taxon>Pseudomonadota</taxon>
        <taxon>Gammaproteobacteria</taxon>
        <taxon>Cellvibrionales</taxon>
        <taxon>Spongiibacteraceae</taxon>
        <taxon>Spongiibacter</taxon>
    </lineage>
</organism>
<evidence type="ECO:0000313" key="3">
    <source>
        <dbReference type="Proteomes" id="UP000596063"/>
    </source>
</evidence>
<reference evidence="2 3" key="1">
    <citation type="submission" date="2020-12" db="EMBL/GenBank/DDBJ databases">
        <authorList>
            <person name="Shan Y."/>
        </authorList>
    </citation>
    <scope>NUCLEOTIDE SEQUENCE [LARGE SCALE GENOMIC DNA]</scope>
    <source>
        <strain evidence="3">csc3.9</strain>
    </source>
</reference>
<evidence type="ECO:0000259" key="1">
    <source>
        <dbReference type="Pfam" id="PF22150"/>
    </source>
</evidence>
<dbReference type="Proteomes" id="UP000596063">
    <property type="component" value="Chromosome"/>
</dbReference>
<feature type="domain" description="Type IV pilin Tt1218-like" evidence="1">
    <location>
        <begin position="29"/>
        <end position="65"/>
    </location>
</feature>